<comment type="subcellular location">
    <subcellularLocation>
        <location evidence="1">Membrane</location>
        <topology evidence="1">Multi-pass membrane protein</topology>
    </subcellularLocation>
</comment>
<feature type="transmembrane region" description="Helical" evidence="6">
    <location>
        <begin position="268"/>
        <end position="286"/>
    </location>
</feature>
<dbReference type="InterPro" id="IPR000620">
    <property type="entry name" value="EamA_dom"/>
</dbReference>
<keyword evidence="5 6" id="KW-0472">Membrane</keyword>
<dbReference type="AlphaFoldDB" id="A0A2V1GQM7"/>
<dbReference type="InterPro" id="IPR050638">
    <property type="entry name" value="AA-Vitamin_Transporters"/>
</dbReference>
<evidence type="ECO:0000256" key="1">
    <source>
        <dbReference type="ARBA" id="ARBA00004141"/>
    </source>
</evidence>
<evidence type="ECO:0000256" key="6">
    <source>
        <dbReference type="SAM" id="Phobius"/>
    </source>
</evidence>
<evidence type="ECO:0000313" key="9">
    <source>
        <dbReference type="Proteomes" id="UP000244906"/>
    </source>
</evidence>
<keyword evidence="3 6" id="KW-0812">Transmembrane</keyword>
<accession>A0A2V1GQM7</accession>
<organism evidence="8 9">
    <name type="scientific">Pelagibaculum spongiae</name>
    <dbReference type="NCBI Taxonomy" id="2080658"/>
    <lineage>
        <taxon>Bacteria</taxon>
        <taxon>Pseudomonadati</taxon>
        <taxon>Pseudomonadota</taxon>
        <taxon>Gammaproteobacteria</taxon>
        <taxon>Oceanospirillales</taxon>
        <taxon>Pelagibaculum</taxon>
    </lineage>
</organism>
<evidence type="ECO:0000259" key="7">
    <source>
        <dbReference type="Pfam" id="PF00892"/>
    </source>
</evidence>
<protein>
    <submittedName>
        <fullName evidence="8">EamA family transporter</fullName>
    </submittedName>
</protein>
<feature type="transmembrane region" description="Helical" evidence="6">
    <location>
        <begin position="124"/>
        <end position="141"/>
    </location>
</feature>
<name>A0A2V1GQM7_9GAMM</name>
<feature type="transmembrane region" description="Helical" evidence="6">
    <location>
        <begin position="35"/>
        <end position="53"/>
    </location>
</feature>
<dbReference type="EMBL" id="QDDL01000008">
    <property type="protein sequence ID" value="PVZ66358.1"/>
    <property type="molecule type" value="Genomic_DNA"/>
</dbReference>
<evidence type="ECO:0000256" key="2">
    <source>
        <dbReference type="ARBA" id="ARBA00007362"/>
    </source>
</evidence>
<feature type="transmembrane region" description="Helical" evidence="6">
    <location>
        <begin position="182"/>
        <end position="203"/>
    </location>
</feature>
<keyword evidence="4 6" id="KW-1133">Transmembrane helix</keyword>
<keyword evidence="9" id="KW-1185">Reference proteome</keyword>
<reference evidence="8 9" key="1">
    <citation type="submission" date="2018-04" db="EMBL/GenBank/DDBJ databases">
        <title>Thalassorhabdus spongiae gen. nov., sp. nov., isolated from a marine sponge in South-West Iceland.</title>
        <authorList>
            <person name="Knobloch S."/>
            <person name="Daussin A."/>
            <person name="Johannsson R."/>
            <person name="Marteinsson V.T."/>
        </authorList>
    </citation>
    <scope>NUCLEOTIDE SEQUENCE [LARGE SCALE GENOMIC DNA]</scope>
    <source>
        <strain evidence="8 9">Hp12</strain>
    </source>
</reference>
<sequence length="293" mass="32316">MLDRSIVYGLSAVACWSTVATAFKLGLGYIGPFELVFWSVLFATLMLVAVVWWQKRSLLEAYKKSPKRYWLAGMLNPGIYYPLLFLAYQKLPAQQAQSINYSWALMLTLMSAIFLKEKITKKDWLACLVGYFGVVVIATSGDLTSLNFQSPQGVIFALASTVLWAGYWIVSRKNNEQPVTAMALNFICGLPIVLIVMLISKAISGDMSMPGWQGLLAAVYIGLMEMALAFVLWLKALQATENTARVSNLIYLSPLISLVLINQVLGEAIHSATLIGLAMILLAVAFQQKRKAG</sequence>
<dbReference type="SUPFAM" id="SSF103481">
    <property type="entry name" value="Multidrug resistance efflux transporter EmrE"/>
    <property type="match status" value="2"/>
</dbReference>
<dbReference type="Pfam" id="PF00892">
    <property type="entry name" value="EamA"/>
    <property type="match status" value="2"/>
</dbReference>
<feature type="transmembrane region" description="Helical" evidence="6">
    <location>
        <begin position="153"/>
        <end position="170"/>
    </location>
</feature>
<feature type="domain" description="EamA" evidence="7">
    <location>
        <begin position="5"/>
        <end position="138"/>
    </location>
</feature>
<dbReference type="OrthoDB" id="5729944at2"/>
<comment type="similarity">
    <text evidence="2">Belongs to the EamA transporter family.</text>
</comment>
<evidence type="ECO:0000256" key="3">
    <source>
        <dbReference type="ARBA" id="ARBA00022692"/>
    </source>
</evidence>
<dbReference type="PANTHER" id="PTHR32322:SF2">
    <property type="entry name" value="EAMA DOMAIN-CONTAINING PROTEIN"/>
    <property type="match status" value="1"/>
</dbReference>
<comment type="caution">
    <text evidence="8">The sequence shown here is derived from an EMBL/GenBank/DDBJ whole genome shotgun (WGS) entry which is preliminary data.</text>
</comment>
<evidence type="ECO:0000256" key="4">
    <source>
        <dbReference type="ARBA" id="ARBA00022989"/>
    </source>
</evidence>
<feature type="transmembrane region" description="Helical" evidence="6">
    <location>
        <begin position="246"/>
        <end position="262"/>
    </location>
</feature>
<dbReference type="GO" id="GO:0016020">
    <property type="term" value="C:membrane"/>
    <property type="evidence" value="ECO:0007669"/>
    <property type="project" value="UniProtKB-SubCell"/>
</dbReference>
<feature type="domain" description="EamA" evidence="7">
    <location>
        <begin position="153"/>
        <end position="286"/>
    </location>
</feature>
<evidence type="ECO:0000256" key="5">
    <source>
        <dbReference type="ARBA" id="ARBA00023136"/>
    </source>
</evidence>
<evidence type="ECO:0000313" key="8">
    <source>
        <dbReference type="EMBL" id="PVZ66358.1"/>
    </source>
</evidence>
<dbReference type="InterPro" id="IPR037185">
    <property type="entry name" value="EmrE-like"/>
</dbReference>
<proteinExistence type="inferred from homology"/>
<feature type="transmembrane region" description="Helical" evidence="6">
    <location>
        <begin position="7"/>
        <end position="29"/>
    </location>
</feature>
<gene>
    <name evidence="8" type="ORF">DC094_16810</name>
</gene>
<feature type="transmembrane region" description="Helical" evidence="6">
    <location>
        <begin position="215"/>
        <end position="234"/>
    </location>
</feature>
<dbReference type="PROSITE" id="PS51257">
    <property type="entry name" value="PROKAR_LIPOPROTEIN"/>
    <property type="match status" value="1"/>
</dbReference>
<feature type="transmembrane region" description="Helical" evidence="6">
    <location>
        <begin position="69"/>
        <end position="87"/>
    </location>
</feature>
<dbReference type="Gene3D" id="1.10.3730.20">
    <property type="match status" value="1"/>
</dbReference>
<feature type="transmembrane region" description="Helical" evidence="6">
    <location>
        <begin position="99"/>
        <end position="115"/>
    </location>
</feature>
<dbReference type="PANTHER" id="PTHR32322">
    <property type="entry name" value="INNER MEMBRANE TRANSPORTER"/>
    <property type="match status" value="1"/>
</dbReference>
<dbReference type="Proteomes" id="UP000244906">
    <property type="component" value="Unassembled WGS sequence"/>
</dbReference>